<feature type="transmembrane region" description="Helical" evidence="11">
    <location>
        <begin position="402"/>
        <end position="421"/>
    </location>
</feature>
<dbReference type="GO" id="GO:0006909">
    <property type="term" value="P:phagocytosis"/>
    <property type="evidence" value="ECO:0007669"/>
    <property type="project" value="EnsemblProtists"/>
</dbReference>
<gene>
    <name evidence="13" type="ORF">EIN_389800</name>
</gene>
<dbReference type="GO" id="GO:0007219">
    <property type="term" value="P:Notch signaling pathway"/>
    <property type="evidence" value="ECO:0007669"/>
    <property type="project" value="UniProtKB-KW"/>
</dbReference>
<dbReference type="OrthoDB" id="432970at2759"/>
<dbReference type="OMA" id="MYYQDID"/>
<dbReference type="InterPro" id="IPR042524">
    <property type="entry name" value="Presenilin_C"/>
</dbReference>
<evidence type="ECO:0000256" key="6">
    <source>
        <dbReference type="ARBA" id="ARBA00022989"/>
    </source>
</evidence>
<comment type="subcellular location">
    <subcellularLocation>
        <location evidence="11">Endoplasmic reticulum membrane</location>
        <topology evidence="11">Multi-pass membrane protein</topology>
    </subcellularLocation>
    <subcellularLocation>
        <location evidence="11">Golgi apparatus membrane</location>
        <topology evidence="11">Multi-pass membrane protein</topology>
    </subcellularLocation>
</comment>
<dbReference type="GO" id="GO:0034205">
    <property type="term" value="P:amyloid-beta formation"/>
    <property type="evidence" value="ECO:0007669"/>
    <property type="project" value="TreeGrafter"/>
</dbReference>
<dbReference type="GO" id="GO:0055074">
    <property type="term" value="P:calcium ion homeostasis"/>
    <property type="evidence" value="ECO:0007669"/>
    <property type="project" value="EnsemblProtists"/>
</dbReference>
<dbReference type="GO" id="GO:0006509">
    <property type="term" value="P:membrane protein ectodomain proteolysis"/>
    <property type="evidence" value="ECO:0007669"/>
    <property type="project" value="TreeGrafter"/>
</dbReference>
<comment type="function">
    <text evidence="9">Probable catalytic subunit of the gamma-secretase complex, an endoprotease complex that catalyzes the intramembrane cleavage of integral membrane proteins such as Notch receptors. Requires the other members of the gamma-secretase complex to have a protease activity.</text>
</comment>
<dbReference type="RefSeq" id="XP_004256166.1">
    <property type="nucleotide sequence ID" value="XM_004256118.1"/>
</dbReference>
<dbReference type="InterPro" id="IPR001108">
    <property type="entry name" value="Peptidase_A22A"/>
</dbReference>
<dbReference type="GO" id="GO:0005789">
    <property type="term" value="C:endoplasmic reticulum membrane"/>
    <property type="evidence" value="ECO:0007669"/>
    <property type="project" value="UniProtKB-SubCell"/>
</dbReference>
<feature type="transmembrane region" description="Helical" evidence="11">
    <location>
        <begin position="223"/>
        <end position="245"/>
    </location>
</feature>
<keyword evidence="11" id="KW-0645">Protease</keyword>
<evidence type="ECO:0000256" key="11">
    <source>
        <dbReference type="RuleBase" id="RU361148"/>
    </source>
</evidence>
<evidence type="ECO:0000256" key="1">
    <source>
        <dbReference type="ARBA" id="ARBA00008604"/>
    </source>
</evidence>
<feature type="transmembrane region" description="Helical" evidence="11">
    <location>
        <begin position="252"/>
        <end position="268"/>
    </location>
</feature>
<feature type="transmembrane region" description="Helical" evidence="11">
    <location>
        <begin position="374"/>
        <end position="395"/>
    </location>
</feature>
<accession>A0A0A1U507</accession>
<evidence type="ECO:0000256" key="7">
    <source>
        <dbReference type="ARBA" id="ARBA00023034"/>
    </source>
</evidence>
<dbReference type="AlphaFoldDB" id="A0A0A1U507"/>
<dbReference type="PANTHER" id="PTHR10202">
    <property type="entry name" value="PRESENILIN"/>
    <property type="match status" value="1"/>
</dbReference>
<sequence length="435" mass="48810">MSKDHKYAPLISSPTNQLDNSSLIIQQDNIITESVITPTADTDETKLPLTTKESSEEKVTSETSQNSENNKSEHLENDLKEHKDKKEEKDEEEEEPEPLTIEEYCDNVNSVITPVAITLFATVVIIKIMESSTNLYSQATSYVFSSTVESSTSIPTWLIAVIVTVVFIVMIVLVTFVFVLLFYFRCMKIIVGWLLLSVILLLMFFGGSIFQTILGVWNFPIDWISFSFLLFNFGVLGVVTVFYTGPMKLNQFYMITISVFMATIFTNLPEWTTWMLLIGMAIYDLIAVLCPKGPLRILVNLAQKREQPIPALIYSTAVWMQMADVQNEHDEVFNSSTNRFTLSEKKGRGIKLGLGDFVFYSVLVGRCAMYDLTIVFSASIAVLSGLFGTLILLVVFNKALPALPISIFFGTLIYVISRWALVPLVTTANLLGYVV</sequence>
<comment type="similarity">
    <text evidence="1 11">Belongs to the peptidase A22A family.</text>
</comment>
<feature type="transmembrane region" description="Helical" evidence="11">
    <location>
        <begin position="191"/>
        <end position="217"/>
    </location>
</feature>
<evidence type="ECO:0000256" key="12">
    <source>
        <dbReference type="SAM" id="MobiDB-lite"/>
    </source>
</evidence>
<dbReference type="PANTHER" id="PTHR10202:SF13">
    <property type="entry name" value="PRESENILIN HOMOLOG"/>
    <property type="match status" value="1"/>
</dbReference>
<dbReference type="GO" id="GO:0016485">
    <property type="term" value="P:protein processing"/>
    <property type="evidence" value="ECO:0007669"/>
    <property type="project" value="EnsemblProtists"/>
</dbReference>
<dbReference type="Proteomes" id="UP000014680">
    <property type="component" value="Unassembled WGS sequence"/>
</dbReference>
<dbReference type="GO" id="GO:0042500">
    <property type="term" value="F:aspartic endopeptidase activity, intramembrane cleaving"/>
    <property type="evidence" value="ECO:0007669"/>
    <property type="project" value="InterPro"/>
</dbReference>
<reference evidence="13 14" key="1">
    <citation type="submission" date="2012-10" db="EMBL/GenBank/DDBJ databases">
        <authorList>
            <person name="Zafar N."/>
            <person name="Inman J."/>
            <person name="Hall N."/>
            <person name="Lorenzi H."/>
            <person name="Caler E."/>
        </authorList>
    </citation>
    <scope>NUCLEOTIDE SEQUENCE [LARGE SCALE GENOMIC DNA]</scope>
    <source>
        <strain evidence="13 14">IP1</strain>
    </source>
</reference>
<dbReference type="GO" id="GO:0000139">
    <property type="term" value="C:Golgi membrane"/>
    <property type="evidence" value="ECO:0007669"/>
    <property type="project" value="UniProtKB-SubCell"/>
</dbReference>
<feature type="compositionally biased region" description="Basic and acidic residues" evidence="12">
    <location>
        <begin position="70"/>
        <end position="88"/>
    </location>
</feature>
<dbReference type="PRINTS" id="PR01072">
    <property type="entry name" value="PRESENILIN"/>
</dbReference>
<evidence type="ECO:0000256" key="5">
    <source>
        <dbReference type="ARBA" id="ARBA00022976"/>
    </source>
</evidence>
<dbReference type="GO" id="GO:0070765">
    <property type="term" value="C:gamma-secretase complex"/>
    <property type="evidence" value="ECO:0007669"/>
    <property type="project" value="EnsemblProtists"/>
</dbReference>
<dbReference type="MEROPS" id="A22.A10"/>
<comment type="subunit">
    <text evidence="10">Homodimer. Component of the gamma-secretase complex, a complex composed of a presenilin homodimer, nicastrin, aph1 and pen2.</text>
</comment>
<keyword evidence="8 11" id="KW-0472">Membrane</keyword>
<feature type="transmembrane region" description="Helical" evidence="11">
    <location>
        <begin position="274"/>
        <end position="295"/>
    </location>
</feature>
<comment type="domain">
    <text evidence="11">The PAL motif is required for normal active site conformation.</text>
</comment>
<dbReference type="EC" id="3.4.23.-" evidence="11"/>
<proteinExistence type="inferred from homology"/>
<keyword evidence="14" id="KW-1185">Reference proteome</keyword>
<dbReference type="Gene3D" id="1.10.472.100">
    <property type="entry name" value="Presenilin"/>
    <property type="match status" value="1"/>
</dbReference>
<protein>
    <recommendedName>
        <fullName evidence="11">Presenilin</fullName>
        <ecNumber evidence="11">3.4.23.-</ecNumber>
    </recommendedName>
</protein>
<keyword evidence="4 11" id="KW-0256">Endoplasmic reticulum</keyword>
<dbReference type="VEuPathDB" id="AmoebaDB:EIN_389800"/>
<evidence type="ECO:0000256" key="9">
    <source>
        <dbReference type="ARBA" id="ARBA00053367"/>
    </source>
</evidence>
<keyword evidence="5 11" id="KW-0914">Notch signaling pathway</keyword>
<feature type="region of interest" description="Disordered" evidence="12">
    <location>
        <begin position="1"/>
        <end position="20"/>
    </location>
</feature>
<evidence type="ECO:0000256" key="4">
    <source>
        <dbReference type="ARBA" id="ARBA00022824"/>
    </source>
</evidence>
<dbReference type="FunFam" id="1.10.472.100:FF:000003">
    <property type="entry name" value="Presenilin"/>
    <property type="match status" value="1"/>
</dbReference>
<keyword evidence="6 11" id="KW-1133">Transmembrane helix</keyword>
<organism evidence="13 14">
    <name type="scientific">Entamoeba invadens IP1</name>
    <dbReference type="NCBI Taxonomy" id="370355"/>
    <lineage>
        <taxon>Eukaryota</taxon>
        <taxon>Amoebozoa</taxon>
        <taxon>Evosea</taxon>
        <taxon>Archamoebae</taxon>
        <taxon>Mastigamoebida</taxon>
        <taxon>Entamoebidae</taxon>
        <taxon>Entamoeba</taxon>
    </lineage>
</organism>
<dbReference type="GO" id="GO:0005635">
    <property type="term" value="C:nuclear envelope"/>
    <property type="evidence" value="ECO:0007669"/>
    <property type="project" value="EnsemblProtists"/>
</dbReference>
<feature type="compositionally biased region" description="Polar residues" evidence="12">
    <location>
        <begin position="31"/>
        <end position="40"/>
    </location>
</feature>
<dbReference type="InterPro" id="IPR006639">
    <property type="entry name" value="Preselin/SPP"/>
</dbReference>
<name>A0A0A1U507_ENTIV</name>
<dbReference type="EMBL" id="KB206629">
    <property type="protein sequence ID" value="ELP89395.1"/>
    <property type="molecule type" value="Genomic_DNA"/>
</dbReference>
<dbReference type="GO" id="GO:0006914">
    <property type="term" value="P:autophagy"/>
    <property type="evidence" value="ECO:0007669"/>
    <property type="project" value="EnsemblProtists"/>
</dbReference>
<evidence type="ECO:0000313" key="14">
    <source>
        <dbReference type="Proteomes" id="UP000014680"/>
    </source>
</evidence>
<dbReference type="KEGG" id="eiv:EIN_389800"/>
<evidence type="ECO:0000313" key="13">
    <source>
        <dbReference type="EMBL" id="ELP89395.1"/>
    </source>
</evidence>
<feature type="transmembrane region" description="Helical" evidence="11">
    <location>
        <begin position="157"/>
        <end position="184"/>
    </location>
</feature>
<feature type="region of interest" description="Disordered" evidence="12">
    <location>
        <begin position="31"/>
        <end position="99"/>
    </location>
</feature>
<evidence type="ECO:0000256" key="10">
    <source>
        <dbReference type="ARBA" id="ARBA00066080"/>
    </source>
</evidence>
<dbReference type="GO" id="GO:0044351">
    <property type="term" value="P:macropinocytosis"/>
    <property type="evidence" value="ECO:0007669"/>
    <property type="project" value="EnsemblProtists"/>
</dbReference>
<keyword evidence="3 11" id="KW-0378">Hydrolase</keyword>
<keyword evidence="7 11" id="KW-0333">Golgi apparatus</keyword>
<dbReference type="SMART" id="SM00730">
    <property type="entry name" value="PSN"/>
    <property type="match status" value="1"/>
</dbReference>
<evidence type="ECO:0000256" key="3">
    <source>
        <dbReference type="ARBA" id="ARBA00022801"/>
    </source>
</evidence>
<evidence type="ECO:0000256" key="8">
    <source>
        <dbReference type="ARBA" id="ARBA00023136"/>
    </source>
</evidence>
<keyword evidence="2 11" id="KW-0812">Transmembrane</keyword>
<dbReference type="GeneID" id="14888408"/>
<comment type="function">
    <text evidence="11">Probable subunit of the gamma-secretase complex, an endoprotease complex that catalyzes the intramembrane cleavage of integral membrane proteins such as Notch receptors.</text>
</comment>
<evidence type="ECO:0000256" key="2">
    <source>
        <dbReference type="ARBA" id="ARBA00022692"/>
    </source>
</evidence>
<dbReference type="Pfam" id="PF01080">
    <property type="entry name" value="Presenilin"/>
    <property type="match status" value="2"/>
</dbReference>
<dbReference type="GO" id="GO:0106070">
    <property type="term" value="P:regulation of adenylate cyclase-activating G protein-coupled receptor signaling pathway"/>
    <property type="evidence" value="ECO:0007669"/>
    <property type="project" value="EnsemblProtists"/>
</dbReference>